<dbReference type="OrthoDB" id="431872at2759"/>
<feature type="compositionally biased region" description="Polar residues" evidence="1">
    <location>
        <begin position="228"/>
        <end position="245"/>
    </location>
</feature>
<dbReference type="Proteomes" id="UP000654075">
    <property type="component" value="Unassembled WGS sequence"/>
</dbReference>
<protein>
    <submittedName>
        <fullName evidence="2">Uncharacterized protein</fullName>
    </submittedName>
</protein>
<proteinExistence type="predicted"/>
<organism evidence="2 3">
    <name type="scientific">Polarella glacialis</name>
    <name type="common">Dinoflagellate</name>
    <dbReference type="NCBI Taxonomy" id="89957"/>
    <lineage>
        <taxon>Eukaryota</taxon>
        <taxon>Sar</taxon>
        <taxon>Alveolata</taxon>
        <taxon>Dinophyceae</taxon>
        <taxon>Suessiales</taxon>
        <taxon>Suessiaceae</taxon>
        <taxon>Polarella</taxon>
    </lineage>
</organism>
<reference evidence="2" key="1">
    <citation type="submission" date="2021-02" db="EMBL/GenBank/DDBJ databases">
        <authorList>
            <person name="Dougan E. K."/>
            <person name="Rhodes N."/>
            <person name="Thang M."/>
            <person name="Chan C."/>
        </authorList>
    </citation>
    <scope>NUCLEOTIDE SEQUENCE</scope>
</reference>
<keyword evidence="3" id="KW-1185">Reference proteome</keyword>
<evidence type="ECO:0000313" key="3">
    <source>
        <dbReference type="Proteomes" id="UP000654075"/>
    </source>
</evidence>
<dbReference type="InterPro" id="IPR037151">
    <property type="entry name" value="AlkB-like_sf"/>
</dbReference>
<accession>A0A813GWW6</accession>
<feature type="compositionally biased region" description="Basic and acidic residues" evidence="1">
    <location>
        <begin position="246"/>
        <end position="256"/>
    </location>
</feature>
<evidence type="ECO:0000256" key="1">
    <source>
        <dbReference type="SAM" id="MobiDB-lite"/>
    </source>
</evidence>
<sequence>MGIQEFSAVGVGLVSFSELDSLLAQFLGSPGWRELETRTSRRLCDQYAFDGERTKPPPPHLRFCHTLVQNLLDYLQQQLNSGDFIVPLQCFLCLYEDGEDSCPSHAHDCRQLTMSFGGERTLEVEGRSLRMRHGDVVVLDGERHSLPAQRQKPTETRVSINLFFTTSLDLATRKVSVNHRADSGYRRQSEEGTGLGRTRPVSKGGNKGRDMPVVSRSGEWFEKVAEDASSSTGVDSTRMLSTQDQAPRHDETESAPKSKVGRWHRPRGGKAVCEDVQQK</sequence>
<feature type="compositionally biased region" description="Basic residues" evidence="1">
    <location>
        <begin position="259"/>
        <end position="268"/>
    </location>
</feature>
<feature type="region of interest" description="Disordered" evidence="1">
    <location>
        <begin position="181"/>
        <end position="279"/>
    </location>
</feature>
<feature type="compositionally biased region" description="Basic and acidic residues" evidence="1">
    <location>
        <begin position="181"/>
        <end position="190"/>
    </location>
</feature>
<name>A0A813GWW6_POLGL</name>
<comment type="caution">
    <text evidence="2">The sequence shown here is derived from an EMBL/GenBank/DDBJ whole genome shotgun (WGS) entry which is preliminary data.</text>
</comment>
<gene>
    <name evidence="2" type="ORF">PGLA1383_LOCUS46080</name>
</gene>
<dbReference type="Gene3D" id="2.60.120.590">
    <property type="entry name" value="Alpha-ketoglutarate-dependent dioxygenase AlkB-like"/>
    <property type="match status" value="1"/>
</dbReference>
<dbReference type="EMBL" id="CAJNNV010029680">
    <property type="protein sequence ID" value="CAE8629653.1"/>
    <property type="molecule type" value="Genomic_DNA"/>
</dbReference>
<dbReference type="SUPFAM" id="SSF51197">
    <property type="entry name" value="Clavaminate synthase-like"/>
    <property type="match status" value="1"/>
</dbReference>
<evidence type="ECO:0000313" key="2">
    <source>
        <dbReference type="EMBL" id="CAE8629653.1"/>
    </source>
</evidence>
<dbReference type="AlphaFoldDB" id="A0A813GWW6"/>